<gene>
    <name evidence="2" type="ORF">EU96_1564</name>
</gene>
<protein>
    <recommendedName>
        <fullName evidence="4">CotH protein</fullName>
    </recommendedName>
</protein>
<dbReference type="Pfam" id="PF08757">
    <property type="entry name" value="CotH"/>
    <property type="match status" value="1"/>
</dbReference>
<evidence type="ECO:0000313" key="2">
    <source>
        <dbReference type="EMBL" id="KGF96925.1"/>
    </source>
</evidence>
<dbReference type="STRING" id="74545.EU96_1564"/>
<keyword evidence="1" id="KW-1133">Transmembrane helix</keyword>
<proteinExistence type="predicted"/>
<evidence type="ECO:0000256" key="1">
    <source>
        <dbReference type="SAM" id="Phobius"/>
    </source>
</evidence>
<name>A0A0A2A5P8_PROMR</name>
<feature type="transmembrane region" description="Helical" evidence="1">
    <location>
        <begin position="32"/>
        <end position="50"/>
    </location>
</feature>
<dbReference type="AlphaFoldDB" id="A0A0A2A5P8"/>
<keyword evidence="1" id="KW-0812">Transmembrane</keyword>
<accession>A0A0A2A5P8</accession>
<evidence type="ECO:0000313" key="3">
    <source>
        <dbReference type="Proteomes" id="UP000030445"/>
    </source>
</evidence>
<reference evidence="3" key="1">
    <citation type="journal article" date="2014" name="Sci. Data">
        <title>Genomes of diverse isolates of the marine cyanobacterium Prochlorococcus.</title>
        <authorList>
            <person name="Biller S."/>
            <person name="Berube P."/>
            <person name="Thompson J."/>
            <person name="Kelly L."/>
            <person name="Roggensack S."/>
            <person name="Awad L."/>
            <person name="Roache-Johnson K."/>
            <person name="Ding H."/>
            <person name="Giovannoni S.J."/>
            <person name="Moore L.R."/>
            <person name="Chisholm S.W."/>
        </authorList>
    </citation>
    <scope>NUCLEOTIDE SEQUENCE [LARGE SCALE GENOMIC DNA]</scope>
    <source>
        <strain evidence="3">MIT 9302</strain>
    </source>
</reference>
<organism evidence="2 3">
    <name type="scientific">Prochlorococcus marinus str. MIT 9302</name>
    <dbReference type="NCBI Taxonomy" id="74545"/>
    <lineage>
        <taxon>Bacteria</taxon>
        <taxon>Bacillati</taxon>
        <taxon>Cyanobacteriota</taxon>
        <taxon>Cyanophyceae</taxon>
        <taxon>Synechococcales</taxon>
        <taxon>Prochlorococcaceae</taxon>
        <taxon>Prochlorococcus</taxon>
    </lineage>
</organism>
<dbReference type="InterPro" id="IPR014867">
    <property type="entry name" value="Spore_coat_CotH_CotH2/3/7"/>
</dbReference>
<dbReference type="Proteomes" id="UP000030445">
    <property type="component" value="Unassembled WGS sequence"/>
</dbReference>
<keyword evidence="1" id="KW-0472">Membrane</keyword>
<dbReference type="EMBL" id="JNAM01000011">
    <property type="protein sequence ID" value="KGF96925.1"/>
    <property type="molecule type" value="Genomic_DNA"/>
</dbReference>
<comment type="caution">
    <text evidence="2">The sequence shown here is derived from an EMBL/GenBank/DDBJ whole genome shotgun (WGS) entry which is preliminary data.</text>
</comment>
<sequence length="861" mass="99902">MKRFINNRFNLKVIVMSFITFLIKSQKKLYKPALFIFYVQILLVSLFYFHNKGHINKKLKPVIYNTFDSLYIQDYIGYFKDLILSFNFNNKIERIDIQLDFENIVGLDCTRKQELGCKNDPWLKGNLLEGDINYPIKIRSKGDRRLHRESFKSMSYKIDIRGEQRYKGMEEFSIQMPIIRNYTYELYASNLLRKAGIISPRNHYVKLFLNGEYLGIRHVEEGFARELIESNKKRFGPIFSIDEEYGDVYENTIFKPLNKNYWINNNSNLLSESLSVLEASRSNPEIIKTHFDLDKWAKYFAYVDSLKLFHATRPGNLKFYLNPSSGKFEPIFFDGHLGMGYFDNFHLSDYLLMDGSKPDCRWTCTNEYFYRLFTGTPENPNLKFYESYKEYLKEIVSKDNRGNLKNEWNELSNERRSIYREFSGKDSMWNKGLLPHISAWKPLEKRLIEIENLIYESETKEPNFSYDSQKNIIYIKNNYSRFPQLIGFKCGNYKSEKNILIKGGITKFKLDNFGNCNLNQLLYTLDNFKNTKEFKSSNLTNFSFDKELINPIRNLPIKKTFEFISGDHKLSNSINIFNSNVIFHSGSSICLENDSYINIENSNIDIRGTEKNPVEISACNIKKEYANGGSLIFQDSNIKISNLNLNNLNAPNKRLRILYGGANFINSEINIDKLRIVSSNSEDAINFIDSNLEANYLEFINSQSDALDSDFSNLNINRVKCSNVGNDCVDFSFSLAKINQIESYLTGDKSISLGEASILKAKNVNLKDGEIGIVSKDYSKLNIKNYAFSNIRLPIASFVKKPEFQSPELFIENIKPNLGNNYLIGKDVKAIISGKKLTSDLLSSEVEDKLYGNFYGTKTQR</sequence>
<evidence type="ECO:0008006" key="4">
    <source>
        <dbReference type="Google" id="ProtNLM"/>
    </source>
</evidence>
<dbReference type="eggNOG" id="ENOG502Z951">
    <property type="taxonomic scope" value="Bacteria"/>
</dbReference>